<dbReference type="EC" id="4.2.1.1" evidence="2"/>
<dbReference type="GO" id="GO:0004089">
    <property type="term" value="F:carbonate dehydratase activity"/>
    <property type="evidence" value="ECO:0007669"/>
    <property type="project" value="UniProtKB-EC"/>
</dbReference>
<dbReference type="AlphaFoldDB" id="A0A9Q4PW10"/>
<protein>
    <recommendedName>
        <fullName evidence="2">carbonic anhydrase</fullName>
        <ecNumber evidence="2">4.2.1.1</ecNumber>
    </recommendedName>
</protein>
<accession>A0A9Q4PW10</accession>
<comment type="catalytic activity">
    <reaction evidence="6">
        <text>hydrogencarbonate + H(+) = CO2 + H2O</text>
        <dbReference type="Rhea" id="RHEA:10748"/>
        <dbReference type="ChEBI" id="CHEBI:15377"/>
        <dbReference type="ChEBI" id="CHEBI:15378"/>
        <dbReference type="ChEBI" id="CHEBI:16526"/>
        <dbReference type="ChEBI" id="CHEBI:17544"/>
        <dbReference type="EC" id="4.2.1.1"/>
    </reaction>
</comment>
<keyword evidence="9" id="KW-1185">Reference proteome</keyword>
<gene>
    <name evidence="8" type="ORF">L0665_05970</name>
</gene>
<evidence type="ECO:0000313" key="9">
    <source>
        <dbReference type="Proteomes" id="UP001143747"/>
    </source>
</evidence>
<comment type="cofactor">
    <cofactor evidence="7">
        <name>Zn(2+)</name>
        <dbReference type="ChEBI" id="CHEBI:29105"/>
    </cofactor>
    <text evidence="7">Binds 1 zinc ion per subunit.</text>
</comment>
<dbReference type="InterPro" id="IPR001765">
    <property type="entry name" value="Carbonic_anhydrase"/>
</dbReference>
<comment type="caution">
    <text evidence="8">The sequence shown here is derived from an EMBL/GenBank/DDBJ whole genome shotgun (WGS) entry which is preliminary data.</text>
</comment>
<dbReference type="Gene3D" id="3.40.1050.10">
    <property type="entry name" value="Carbonic anhydrase"/>
    <property type="match status" value="1"/>
</dbReference>
<evidence type="ECO:0000256" key="6">
    <source>
        <dbReference type="ARBA" id="ARBA00048348"/>
    </source>
</evidence>
<evidence type="ECO:0000256" key="1">
    <source>
        <dbReference type="ARBA" id="ARBA00006217"/>
    </source>
</evidence>
<dbReference type="SUPFAM" id="SSF53056">
    <property type="entry name" value="beta-carbonic anhydrase, cab"/>
    <property type="match status" value="1"/>
</dbReference>
<evidence type="ECO:0000313" key="8">
    <source>
        <dbReference type="EMBL" id="MDE4908154.1"/>
    </source>
</evidence>
<dbReference type="SMART" id="SM00947">
    <property type="entry name" value="Pro_CA"/>
    <property type="match status" value="1"/>
</dbReference>
<feature type="binding site" evidence="7">
    <location>
        <position position="97"/>
    </location>
    <ligand>
        <name>Zn(2+)</name>
        <dbReference type="ChEBI" id="CHEBI:29105"/>
    </ligand>
</feature>
<dbReference type="Proteomes" id="UP001143747">
    <property type="component" value="Unassembled WGS sequence"/>
</dbReference>
<dbReference type="PANTHER" id="PTHR11002:SF76">
    <property type="entry name" value="CARBONIC ANHYDRASE"/>
    <property type="match status" value="1"/>
</dbReference>
<comment type="similarity">
    <text evidence="1">Belongs to the beta-class carbonic anhydrase family.</text>
</comment>
<evidence type="ECO:0000256" key="2">
    <source>
        <dbReference type="ARBA" id="ARBA00012925"/>
    </source>
</evidence>
<dbReference type="GO" id="GO:0008270">
    <property type="term" value="F:zinc ion binding"/>
    <property type="evidence" value="ECO:0007669"/>
    <property type="project" value="InterPro"/>
</dbReference>
<dbReference type="Pfam" id="PF00484">
    <property type="entry name" value="Pro_CA"/>
    <property type="match status" value="1"/>
</dbReference>
<feature type="binding site" evidence="7">
    <location>
        <position position="100"/>
    </location>
    <ligand>
        <name>Zn(2+)</name>
        <dbReference type="ChEBI" id="CHEBI:29105"/>
    </ligand>
</feature>
<keyword evidence="3 7" id="KW-0479">Metal-binding</keyword>
<name>A0A9Q4PW10_9EURY</name>
<proteinExistence type="inferred from homology"/>
<dbReference type="InterPro" id="IPR036874">
    <property type="entry name" value="Carbonic_anhydrase_sf"/>
</dbReference>
<dbReference type="PANTHER" id="PTHR11002">
    <property type="entry name" value="CARBONIC ANHYDRASE"/>
    <property type="match status" value="1"/>
</dbReference>
<reference evidence="8" key="1">
    <citation type="submission" date="2022-01" db="EMBL/GenBank/DDBJ databases">
        <title>Draft genome of Methanogenium marinum DSM 15558.</title>
        <authorList>
            <person name="Chen S.-C."/>
            <person name="You Y.-T."/>
        </authorList>
    </citation>
    <scope>NUCLEOTIDE SEQUENCE</scope>
    <source>
        <strain evidence="8">DSM 15558</strain>
    </source>
</reference>
<organism evidence="8 9">
    <name type="scientific">Methanogenium marinum</name>
    <dbReference type="NCBI Taxonomy" id="348610"/>
    <lineage>
        <taxon>Archaea</taxon>
        <taxon>Methanobacteriati</taxon>
        <taxon>Methanobacteriota</taxon>
        <taxon>Stenosarchaea group</taxon>
        <taxon>Methanomicrobia</taxon>
        <taxon>Methanomicrobiales</taxon>
        <taxon>Methanomicrobiaceae</taxon>
        <taxon>Methanogenium</taxon>
    </lineage>
</organism>
<feature type="binding site" evidence="7">
    <location>
        <position position="41"/>
    </location>
    <ligand>
        <name>Zn(2+)</name>
        <dbReference type="ChEBI" id="CHEBI:29105"/>
    </ligand>
</feature>
<sequence length="194" mass="21962">MLVEQLLQGNEEFRKNVFNKDPERYQGLAQGQSPGILWIGCSDSRADPERITSSSPGEIFVTRNVGNIVSSHDWSLFAVVEYSINYLKVEEIVVVGHSDCGAIKAMDADLQDPYLTPWLNDAREAKTRVDARMLTPETPEEEKERSHQIERENVRLQVEHLMTYPSVRLAIDEGRIGVHGLYYDLETGSLSQVI</sequence>
<evidence type="ECO:0000256" key="3">
    <source>
        <dbReference type="ARBA" id="ARBA00022723"/>
    </source>
</evidence>
<keyword evidence="4 7" id="KW-0862">Zinc</keyword>
<evidence type="ECO:0000256" key="4">
    <source>
        <dbReference type="ARBA" id="ARBA00022833"/>
    </source>
</evidence>
<dbReference type="EMBL" id="JAKELO010000002">
    <property type="protein sequence ID" value="MDE4908154.1"/>
    <property type="molecule type" value="Genomic_DNA"/>
</dbReference>
<evidence type="ECO:0000256" key="5">
    <source>
        <dbReference type="ARBA" id="ARBA00023239"/>
    </source>
</evidence>
<evidence type="ECO:0000256" key="7">
    <source>
        <dbReference type="PIRSR" id="PIRSR601765-2"/>
    </source>
</evidence>
<keyword evidence="5" id="KW-0456">Lyase</keyword>